<dbReference type="EMBL" id="SFCC01000027">
    <property type="protein sequence ID" value="RZQ59311.1"/>
    <property type="molecule type" value="Genomic_DNA"/>
</dbReference>
<dbReference type="Pfam" id="PF09407">
    <property type="entry name" value="AbiEi_1"/>
    <property type="match status" value="1"/>
</dbReference>
<feature type="domain" description="AbiEi antitoxin C-terminal" evidence="1">
    <location>
        <begin position="54"/>
        <end position="165"/>
    </location>
</feature>
<dbReference type="OrthoDB" id="4870610at2"/>
<accession>A0A4Q7IWK6</accession>
<evidence type="ECO:0000259" key="1">
    <source>
        <dbReference type="Pfam" id="PF09407"/>
    </source>
</evidence>
<proteinExistence type="predicted"/>
<sequence>MFPGGVAPRARLVALGMSHSMISRLCRPSGPWRRLIPGVVLLSNGTPTRSELNLAALAHAGEGAMLTGIAAARLHGLRRLPADNRVHVLLPHSRRVATRGFAVIERTIYPPDPAVIDGVPVAPLARALIDAAHRMERLDDIRAMIAEAVQRGLCEPADLRKELEQGTTIGSALPRRVISEMERGIRSAAEAWAVPVVRRAKLPAPQWNVEIRDANGKSLGITDAYWEEVALALEVDSLDWHLNPEGYERTMRKHTAMAAAGILVVHILPKQLRNDPLGVIRALRAAYQQAAGRPPPPVHARPWRRAA</sequence>
<evidence type="ECO:0000313" key="3">
    <source>
        <dbReference type="Proteomes" id="UP000292003"/>
    </source>
</evidence>
<comment type="caution">
    <text evidence="2">The sequence shown here is derived from an EMBL/GenBank/DDBJ whole genome shotgun (WGS) entry which is preliminary data.</text>
</comment>
<name>A0A4Q7IWK6_9PSEU</name>
<gene>
    <name evidence="2" type="ORF">EWH70_34955</name>
</gene>
<organism evidence="2 3">
    <name type="scientific">Amycolatopsis suaedae</name>
    <dbReference type="NCBI Taxonomy" id="2510978"/>
    <lineage>
        <taxon>Bacteria</taxon>
        <taxon>Bacillati</taxon>
        <taxon>Actinomycetota</taxon>
        <taxon>Actinomycetes</taxon>
        <taxon>Pseudonocardiales</taxon>
        <taxon>Pseudonocardiaceae</taxon>
        <taxon>Amycolatopsis</taxon>
    </lineage>
</organism>
<keyword evidence="3" id="KW-1185">Reference proteome</keyword>
<reference evidence="2 3" key="1">
    <citation type="submission" date="2019-02" db="EMBL/GenBank/DDBJ databases">
        <title>Draft genome sequence of Amycolatopsis sp. 8-3EHSu isolated from roots of Suaeda maritima.</title>
        <authorList>
            <person name="Duangmal K."/>
            <person name="Chantavorakit T."/>
        </authorList>
    </citation>
    <scope>NUCLEOTIDE SEQUENCE [LARGE SCALE GENOMIC DNA]</scope>
    <source>
        <strain evidence="2 3">8-3EHSu</strain>
    </source>
</reference>
<dbReference type="Proteomes" id="UP000292003">
    <property type="component" value="Unassembled WGS sequence"/>
</dbReference>
<dbReference type="InterPro" id="IPR018547">
    <property type="entry name" value="AbiEi_C"/>
</dbReference>
<dbReference type="AlphaFoldDB" id="A0A4Q7IWK6"/>
<evidence type="ECO:0000313" key="2">
    <source>
        <dbReference type="EMBL" id="RZQ59311.1"/>
    </source>
</evidence>
<protein>
    <recommendedName>
        <fullName evidence="1">AbiEi antitoxin C-terminal domain-containing protein</fullName>
    </recommendedName>
</protein>